<dbReference type="GO" id="GO:0000177">
    <property type="term" value="C:cytoplasmic exosome (RNase complex)"/>
    <property type="evidence" value="ECO:0007669"/>
    <property type="project" value="TreeGrafter"/>
</dbReference>
<dbReference type="GO" id="GO:0005730">
    <property type="term" value="C:nucleolus"/>
    <property type="evidence" value="ECO:0007669"/>
    <property type="project" value="UniProtKB-SubCell"/>
</dbReference>
<dbReference type="InterPro" id="IPR036612">
    <property type="entry name" value="KH_dom_type_1_sf"/>
</dbReference>
<dbReference type="PANTHER" id="PTHR21321:SF1">
    <property type="entry name" value="EXOSOME COMPLEX COMPONENT RRP40"/>
    <property type="match status" value="1"/>
</dbReference>
<evidence type="ECO:0000256" key="7">
    <source>
        <dbReference type="ARBA" id="ARBA00022884"/>
    </source>
</evidence>
<dbReference type="InterPro" id="IPR049469">
    <property type="entry name" value="RRP40_KH-I"/>
</dbReference>
<dbReference type="AlphaFoldDB" id="A0A1B6FJC5"/>
<dbReference type="CDD" id="cd22526">
    <property type="entry name" value="KH-I_Rrp40"/>
    <property type="match status" value="1"/>
</dbReference>
<dbReference type="FunFam" id="2.40.50.140:FF:000112">
    <property type="entry name" value="Exosome complex component RRP40"/>
    <property type="match status" value="1"/>
</dbReference>
<dbReference type="GO" id="GO:0034475">
    <property type="term" value="P:U4 snRNA 3'-end processing"/>
    <property type="evidence" value="ECO:0007669"/>
    <property type="project" value="TreeGrafter"/>
</dbReference>
<dbReference type="Pfam" id="PF21262">
    <property type="entry name" value="RRP40_S1"/>
    <property type="match status" value="1"/>
</dbReference>
<dbReference type="SUPFAM" id="SSF110324">
    <property type="entry name" value="Ribosomal L27 protein-like"/>
    <property type="match status" value="1"/>
</dbReference>
<protein>
    <recommendedName>
        <fullName evidence="10">Exosome complex component RRP40</fullName>
    </recommendedName>
    <alternativeName>
        <fullName evidence="9">Ribosomal RNA-processing protein 40</fullName>
    </alternativeName>
</protein>
<dbReference type="Gene3D" id="3.30.1370.10">
    <property type="entry name" value="K Homology domain, type 1"/>
    <property type="match status" value="1"/>
</dbReference>
<dbReference type="GO" id="GO:0003723">
    <property type="term" value="F:RNA binding"/>
    <property type="evidence" value="ECO:0007669"/>
    <property type="project" value="UniProtKB-KW"/>
</dbReference>
<evidence type="ECO:0000313" key="12">
    <source>
        <dbReference type="EMBL" id="JAS50093.1"/>
    </source>
</evidence>
<dbReference type="InterPro" id="IPR012340">
    <property type="entry name" value="NA-bd_OB-fold"/>
</dbReference>
<evidence type="ECO:0000256" key="1">
    <source>
        <dbReference type="ARBA" id="ARBA00004496"/>
    </source>
</evidence>
<keyword evidence="7" id="KW-0694">RNA-binding</keyword>
<dbReference type="InterPro" id="IPR037319">
    <property type="entry name" value="Rrp40_S1"/>
</dbReference>
<dbReference type="InterPro" id="IPR004088">
    <property type="entry name" value="KH_dom_type_1"/>
</dbReference>
<sequence>MLVRVDDVVVPGDIVAGIAGLDDKSRIVLGPGLRRCAEQVYVCASGVLKKNNRTYYVDLHQKRYIPARGEAVVGIVTSKAGDFFKVDIGSSEQASLHYLGFEGATKKNRPNINVGDTLYAILLGASKDMEPELVCIDSTGKKGKMGVLDPNGFLFNCSLNLIRKILHPKCPLLNYLGKEVPYEIAIGMNGKVWVNTKNVKNTIAVASAILAAEYHPYDEIIQNTDDVLNKLLLYNFII</sequence>
<keyword evidence="8" id="KW-0539">Nucleus</keyword>
<dbReference type="CDD" id="cd05790">
    <property type="entry name" value="S1_Rrp40"/>
    <property type="match status" value="1"/>
</dbReference>
<gene>
    <name evidence="12" type="ORF">g.10641</name>
</gene>
<dbReference type="Gene3D" id="2.40.50.100">
    <property type="match status" value="1"/>
</dbReference>
<dbReference type="GO" id="GO:0010468">
    <property type="term" value="P:regulation of gene expression"/>
    <property type="evidence" value="ECO:0007669"/>
    <property type="project" value="UniProtKB-ARBA"/>
</dbReference>
<dbReference type="PANTHER" id="PTHR21321">
    <property type="entry name" value="PNAS-3 RELATED"/>
    <property type="match status" value="1"/>
</dbReference>
<dbReference type="SUPFAM" id="SSF54791">
    <property type="entry name" value="Eukaryotic type KH-domain (KH-domain type I)"/>
    <property type="match status" value="1"/>
</dbReference>
<dbReference type="Gene3D" id="2.40.50.140">
    <property type="entry name" value="Nucleic acid-binding proteins"/>
    <property type="match status" value="1"/>
</dbReference>
<evidence type="ECO:0000256" key="6">
    <source>
        <dbReference type="ARBA" id="ARBA00022835"/>
    </source>
</evidence>
<dbReference type="EMBL" id="GECZ01019676">
    <property type="protein sequence ID" value="JAS50093.1"/>
    <property type="molecule type" value="Transcribed_RNA"/>
</dbReference>
<dbReference type="GO" id="GO:0071038">
    <property type="term" value="P:TRAMP-dependent tRNA surveillance pathway"/>
    <property type="evidence" value="ECO:0007669"/>
    <property type="project" value="TreeGrafter"/>
</dbReference>
<evidence type="ECO:0000256" key="3">
    <source>
        <dbReference type="ARBA" id="ARBA00007841"/>
    </source>
</evidence>
<evidence type="ECO:0000256" key="8">
    <source>
        <dbReference type="ARBA" id="ARBA00023242"/>
    </source>
</evidence>
<evidence type="ECO:0000256" key="9">
    <source>
        <dbReference type="ARBA" id="ARBA00030615"/>
    </source>
</evidence>
<dbReference type="InterPro" id="IPR026699">
    <property type="entry name" value="Exosome_RNA_bind1/RRP40/RRP4"/>
</dbReference>
<proteinExistence type="inferred from homology"/>
<dbReference type="GO" id="GO:0000467">
    <property type="term" value="P:exonucleolytic trimming to generate mature 3'-end of 5.8S rRNA from tricistronic rRNA transcript (SSU-rRNA, 5.8S rRNA, LSU-rRNA)"/>
    <property type="evidence" value="ECO:0007669"/>
    <property type="project" value="TreeGrafter"/>
</dbReference>
<evidence type="ECO:0000256" key="10">
    <source>
        <dbReference type="ARBA" id="ARBA00069899"/>
    </source>
</evidence>
<accession>A0A1B6FJC5</accession>
<organism evidence="12">
    <name type="scientific">Cuerna arida</name>
    <dbReference type="NCBI Taxonomy" id="1464854"/>
    <lineage>
        <taxon>Eukaryota</taxon>
        <taxon>Metazoa</taxon>
        <taxon>Ecdysozoa</taxon>
        <taxon>Arthropoda</taxon>
        <taxon>Hexapoda</taxon>
        <taxon>Insecta</taxon>
        <taxon>Pterygota</taxon>
        <taxon>Neoptera</taxon>
        <taxon>Paraneoptera</taxon>
        <taxon>Hemiptera</taxon>
        <taxon>Auchenorrhyncha</taxon>
        <taxon>Membracoidea</taxon>
        <taxon>Cicadellidae</taxon>
        <taxon>Cicadellinae</taxon>
        <taxon>Proconiini</taxon>
        <taxon>Cuerna</taxon>
    </lineage>
</organism>
<keyword evidence="5" id="KW-0698">rRNA processing</keyword>
<feature type="non-terminal residue" evidence="12">
    <location>
        <position position="238"/>
    </location>
</feature>
<name>A0A1B6FJC5_9HEMI</name>
<reference evidence="12" key="1">
    <citation type="submission" date="2015-11" db="EMBL/GenBank/DDBJ databases">
        <title>De novo transcriptome assembly of four potential Pierce s Disease insect vectors from Arizona vineyards.</title>
        <authorList>
            <person name="Tassone E.E."/>
        </authorList>
    </citation>
    <scope>NUCLEOTIDE SEQUENCE</scope>
</reference>
<dbReference type="SUPFAM" id="SSF50249">
    <property type="entry name" value="Nucleic acid-binding proteins"/>
    <property type="match status" value="1"/>
</dbReference>
<feature type="domain" description="K Homology" evidence="11">
    <location>
        <begin position="152"/>
        <end position="200"/>
    </location>
</feature>
<keyword evidence="4" id="KW-0963">Cytoplasm</keyword>
<dbReference type="GO" id="GO:0071035">
    <property type="term" value="P:nuclear polyadenylation-dependent rRNA catabolic process"/>
    <property type="evidence" value="ECO:0007669"/>
    <property type="project" value="TreeGrafter"/>
</dbReference>
<evidence type="ECO:0000256" key="2">
    <source>
        <dbReference type="ARBA" id="ARBA00004604"/>
    </source>
</evidence>
<dbReference type="GO" id="GO:0071034">
    <property type="term" value="P:CUT catabolic process"/>
    <property type="evidence" value="ECO:0007669"/>
    <property type="project" value="TreeGrafter"/>
</dbReference>
<dbReference type="Pfam" id="PF15985">
    <property type="entry name" value="KH_6"/>
    <property type="match status" value="1"/>
</dbReference>
<evidence type="ECO:0000256" key="5">
    <source>
        <dbReference type="ARBA" id="ARBA00022552"/>
    </source>
</evidence>
<evidence type="ECO:0000256" key="4">
    <source>
        <dbReference type="ARBA" id="ARBA00022490"/>
    </source>
</evidence>
<comment type="similarity">
    <text evidence="3">Belongs to the RRP40 family.</text>
</comment>
<dbReference type="GO" id="GO:0000176">
    <property type="term" value="C:nuclear exosome (RNase complex)"/>
    <property type="evidence" value="ECO:0007669"/>
    <property type="project" value="TreeGrafter"/>
</dbReference>
<keyword evidence="6" id="KW-0271">Exosome</keyword>
<comment type="subcellular location">
    <subcellularLocation>
        <location evidence="1">Cytoplasm</location>
    </subcellularLocation>
    <subcellularLocation>
        <location evidence="2">Nucleus</location>
        <location evidence="2">Nucleolus</location>
    </subcellularLocation>
</comment>
<dbReference type="GO" id="GO:0071051">
    <property type="term" value="P:poly(A)-dependent snoRNA 3'-end processing"/>
    <property type="evidence" value="ECO:0007669"/>
    <property type="project" value="TreeGrafter"/>
</dbReference>
<evidence type="ECO:0000259" key="11">
    <source>
        <dbReference type="Pfam" id="PF15985"/>
    </source>
</evidence>
<dbReference type="FunFam" id="3.30.1370.10:FF:000038">
    <property type="entry name" value="exosome complex component RRP40"/>
    <property type="match status" value="1"/>
</dbReference>